<protein>
    <recommendedName>
        <fullName evidence="1">Transcriptional repressor PaaX-like central Cas2-like domain-containing protein</fullName>
    </recommendedName>
</protein>
<evidence type="ECO:0000313" key="2">
    <source>
        <dbReference type="EMBL" id="OGY09345.1"/>
    </source>
</evidence>
<sequence>MKIRKGSLSEFTLFALEKAVDGLIDFNHFVNNSHLYAYGGSGYPRKKTKLVEAIKRMRERGLVEFGDAKAEQIVFRLTNLGEDALGDLSSSEEKWDGKWRLVIFDVPEAKRGVRDLFRRRLKDWGFRSWQKSVWVGKKNVTEKLRRLITKLEVEDWVAVIESEDAYLDAMLKRSWE</sequence>
<organism evidence="2 3">
    <name type="scientific">Candidatus Blackburnbacteria bacterium RIFCSPHIGHO2_01_FULL_43_15b</name>
    <dbReference type="NCBI Taxonomy" id="1797513"/>
    <lineage>
        <taxon>Bacteria</taxon>
        <taxon>Candidatus Blackburniibacteriota</taxon>
    </lineage>
</organism>
<dbReference type="SUPFAM" id="SSF143430">
    <property type="entry name" value="TTP0101/SSO1404-like"/>
    <property type="match status" value="1"/>
</dbReference>
<accession>A0A1G1V1Y0</accession>
<dbReference type="AlphaFoldDB" id="A0A1G1V1Y0"/>
<dbReference type="InterPro" id="IPR048846">
    <property type="entry name" value="PaaX-like_central"/>
</dbReference>
<dbReference type="PANTHER" id="PTHR30319:SF1">
    <property type="entry name" value="TRANSCRIPTIONAL REPRESSOR PAAX"/>
    <property type="match status" value="1"/>
</dbReference>
<reference evidence="2 3" key="1">
    <citation type="journal article" date="2016" name="Nat. Commun.">
        <title>Thousands of microbial genomes shed light on interconnected biogeochemical processes in an aquifer system.</title>
        <authorList>
            <person name="Anantharaman K."/>
            <person name="Brown C.T."/>
            <person name="Hug L.A."/>
            <person name="Sharon I."/>
            <person name="Castelle C.J."/>
            <person name="Probst A.J."/>
            <person name="Thomas B.C."/>
            <person name="Singh A."/>
            <person name="Wilkins M.J."/>
            <person name="Karaoz U."/>
            <person name="Brodie E.L."/>
            <person name="Williams K.H."/>
            <person name="Hubbard S.S."/>
            <person name="Banfield J.F."/>
        </authorList>
    </citation>
    <scope>NUCLEOTIDE SEQUENCE [LARGE SCALE GENOMIC DNA]</scope>
</reference>
<dbReference type="Pfam" id="PF20803">
    <property type="entry name" value="PaaX_M"/>
    <property type="match status" value="1"/>
</dbReference>
<evidence type="ECO:0000259" key="1">
    <source>
        <dbReference type="Pfam" id="PF20803"/>
    </source>
</evidence>
<name>A0A1G1V1Y0_9BACT</name>
<dbReference type="PANTHER" id="PTHR30319">
    <property type="entry name" value="PHENYLACETIC ACID REGULATOR-RELATED TRANSCRIPTIONAL REPRESSOR"/>
    <property type="match status" value="1"/>
</dbReference>
<comment type="caution">
    <text evidence="2">The sequence shown here is derived from an EMBL/GenBank/DDBJ whole genome shotgun (WGS) entry which is preliminary data.</text>
</comment>
<feature type="domain" description="Transcriptional repressor PaaX-like central Cas2-like" evidence="1">
    <location>
        <begin position="93"/>
        <end position="164"/>
    </location>
</feature>
<evidence type="ECO:0000313" key="3">
    <source>
        <dbReference type="Proteomes" id="UP000177967"/>
    </source>
</evidence>
<dbReference type="EMBL" id="MHBW01000011">
    <property type="protein sequence ID" value="OGY09345.1"/>
    <property type="molecule type" value="Genomic_DNA"/>
</dbReference>
<dbReference type="Proteomes" id="UP000177967">
    <property type="component" value="Unassembled WGS sequence"/>
</dbReference>
<gene>
    <name evidence="2" type="ORF">A2782_02630</name>
</gene>
<dbReference type="STRING" id="1797513.A2782_02630"/>
<dbReference type="Gene3D" id="3.30.70.2650">
    <property type="match status" value="1"/>
</dbReference>
<proteinExistence type="predicted"/>
<dbReference type="GO" id="GO:0006351">
    <property type="term" value="P:DNA-templated transcription"/>
    <property type="evidence" value="ECO:0007669"/>
    <property type="project" value="TreeGrafter"/>
</dbReference>